<name>A0AAV2YUN2_9STRA</name>
<evidence type="ECO:0000256" key="6">
    <source>
        <dbReference type="ARBA" id="ARBA00023054"/>
    </source>
</evidence>
<evidence type="ECO:0000256" key="7">
    <source>
        <dbReference type="ARBA" id="ARBA00023212"/>
    </source>
</evidence>
<dbReference type="InterPro" id="IPR018799">
    <property type="entry name" value="TRAF3IP1"/>
</dbReference>
<comment type="similarity">
    <text evidence="9">Belongs to the TRAF3IP1 family.</text>
</comment>
<comment type="subcellular location">
    <subcellularLocation>
        <location evidence="2">Cytoplasm</location>
        <location evidence="2">Cytoskeleton</location>
        <location evidence="2">Cilium axoneme</location>
    </subcellularLocation>
    <subcellularLocation>
        <location evidence="1">Cytoplasm</location>
        <location evidence="1">Cytoskeleton</location>
        <location evidence="1">Cilium basal body</location>
    </subcellularLocation>
</comment>
<dbReference type="Pfam" id="PF13499">
    <property type="entry name" value="EF-hand_7"/>
    <property type="match status" value="1"/>
</dbReference>
<feature type="domain" description="EF-hand" evidence="11">
    <location>
        <begin position="551"/>
        <end position="586"/>
    </location>
</feature>
<keyword evidence="3" id="KW-0963">Cytoplasm</keyword>
<dbReference type="PROSITE" id="PS50222">
    <property type="entry name" value="EF_HAND_2"/>
    <property type="match status" value="2"/>
</dbReference>
<dbReference type="AlphaFoldDB" id="A0AAV2YUN2"/>
<dbReference type="GO" id="GO:0060271">
    <property type="term" value="P:cilium assembly"/>
    <property type="evidence" value="ECO:0007669"/>
    <property type="project" value="TreeGrafter"/>
</dbReference>
<feature type="compositionally biased region" description="Low complexity" evidence="10">
    <location>
        <begin position="411"/>
        <end position="422"/>
    </location>
</feature>
<protein>
    <recommendedName>
        <fullName evidence="11">EF-hand domain-containing protein</fullName>
    </recommendedName>
</protein>
<feature type="region of interest" description="Disordered" evidence="10">
    <location>
        <begin position="309"/>
        <end position="330"/>
    </location>
</feature>
<keyword evidence="8" id="KW-0966">Cell projection</keyword>
<dbReference type="SUPFAM" id="SSF47473">
    <property type="entry name" value="EF-hand"/>
    <property type="match status" value="1"/>
</dbReference>
<dbReference type="InterPro" id="IPR042576">
    <property type="entry name" value="TRAF3IP1_N_sf"/>
</dbReference>
<reference evidence="12" key="2">
    <citation type="journal article" date="2023" name="Microbiol Resour">
        <title>Decontamination and Annotation of the Draft Genome Sequence of the Oomycete Lagenidium giganteum ARSEF 373.</title>
        <authorList>
            <person name="Morgan W.R."/>
            <person name="Tartar A."/>
        </authorList>
    </citation>
    <scope>NUCLEOTIDE SEQUENCE</scope>
    <source>
        <strain evidence="12">ARSEF 373</strain>
    </source>
</reference>
<dbReference type="GO" id="GO:0005509">
    <property type="term" value="F:calcium ion binding"/>
    <property type="evidence" value="ECO:0007669"/>
    <property type="project" value="InterPro"/>
</dbReference>
<dbReference type="GO" id="GO:0005930">
    <property type="term" value="C:axoneme"/>
    <property type="evidence" value="ECO:0007669"/>
    <property type="project" value="UniProtKB-SubCell"/>
</dbReference>
<reference evidence="12" key="1">
    <citation type="submission" date="2022-11" db="EMBL/GenBank/DDBJ databases">
        <authorList>
            <person name="Morgan W.R."/>
            <person name="Tartar A."/>
        </authorList>
    </citation>
    <scope>NUCLEOTIDE SEQUENCE</scope>
    <source>
        <strain evidence="12">ARSEF 373</strain>
    </source>
</reference>
<evidence type="ECO:0000256" key="10">
    <source>
        <dbReference type="SAM" id="MobiDB-lite"/>
    </source>
</evidence>
<evidence type="ECO:0000256" key="2">
    <source>
        <dbReference type="ARBA" id="ARBA00004430"/>
    </source>
</evidence>
<dbReference type="GO" id="GO:0070507">
    <property type="term" value="P:regulation of microtubule cytoskeleton organization"/>
    <property type="evidence" value="ECO:0007669"/>
    <property type="project" value="TreeGrafter"/>
</dbReference>
<dbReference type="Pfam" id="PF10243">
    <property type="entry name" value="MIP-T3"/>
    <property type="match status" value="1"/>
</dbReference>
<evidence type="ECO:0000256" key="3">
    <source>
        <dbReference type="ARBA" id="ARBA00022490"/>
    </source>
</evidence>
<feature type="region of interest" description="Disordered" evidence="10">
    <location>
        <begin position="411"/>
        <end position="502"/>
    </location>
</feature>
<feature type="compositionally biased region" description="Basic and acidic residues" evidence="10">
    <location>
        <begin position="318"/>
        <end position="330"/>
    </location>
</feature>
<evidence type="ECO:0000256" key="9">
    <source>
        <dbReference type="ARBA" id="ARBA00043971"/>
    </source>
</evidence>
<dbReference type="InterPro" id="IPR011992">
    <property type="entry name" value="EF-hand-dom_pair"/>
</dbReference>
<dbReference type="InterPro" id="IPR002048">
    <property type="entry name" value="EF_hand_dom"/>
</dbReference>
<dbReference type="InterPro" id="IPR040468">
    <property type="entry name" value="TRAF3IP1_N"/>
</dbReference>
<evidence type="ECO:0000313" key="12">
    <source>
        <dbReference type="EMBL" id="DAZ97086.1"/>
    </source>
</evidence>
<dbReference type="GO" id="GO:0030992">
    <property type="term" value="C:intraciliary transport particle B"/>
    <property type="evidence" value="ECO:0007669"/>
    <property type="project" value="TreeGrafter"/>
</dbReference>
<dbReference type="GO" id="GO:0008017">
    <property type="term" value="F:microtubule binding"/>
    <property type="evidence" value="ECO:0007669"/>
    <property type="project" value="InterPro"/>
</dbReference>
<dbReference type="InterPro" id="IPR018247">
    <property type="entry name" value="EF_Hand_1_Ca_BS"/>
</dbReference>
<evidence type="ECO:0000313" key="13">
    <source>
        <dbReference type="Proteomes" id="UP001146120"/>
    </source>
</evidence>
<dbReference type="Gene3D" id="1.10.238.10">
    <property type="entry name" value="EF-hand"/>
    <property type="match status" value="1"/>
</dbReference>
<evidence type="ECO:0000256" key="5">
    <source>
        <dbReference type="ARBA" id="ARBA00022837"/>
    </source>
</evidence>
<proteinExistence type="inferred from homology"/>
<keyword evidence="7" id="KW-0206">Cytoskeleton</keyword>
<sequence length="782" mass="87425">MEELIDKTYKALLLVVQTTAVTRRVLARPPFTFLHKLLVETLAQHNIFSEQQLVFAELTTREDKAAFLTRALAFVTYVMAHSKEKRVSCLLLVSPIKVLAGVAVSDTLEFLLQLCDVCKGFTQAIKDAAAKELLQKGDAQLYTSGVVFRRGLILIQAIIRAFIKRRVGKRRSSTIIAHSGSNSSLEMKEGTTFLKELSDGRIYDGIIKSIHDKTYVLAYDQEDGQEEVDEIEMKIILEESQRLVRLRDNLYRRKSVAGGRGDEDLSLTVLPDLSARVDDSRLDRRLSKRHSSRDAATIMSIASTLKPRGSLTLSQGDCDNKSDGVGSSRREKVTHVLARLSSGKVLQPRQLDSNQAPLVEGADTRDEIERQAEASNNNDDESKLWQDNLRKMLVKGQQDSDQYVHKRPSISLLGSSASSPSLTKAPRALVPSSTMPKFPKLSIPGLKPIQPTQPQRSPAALKQEQTPKQNSTKLQNSPPRNETTTTGAATSKSPKNTREKSADKITTLTTTLDGGVDAAFAGKYQTTDQKTQEKLALFREIVRRIDSYMKRKHLRVIDLFRYCDADGNGSISPQEMLDTLSQMEIQLSSEQAQDFINYIDKDGNGAIDIDEFEELVRVARRNEAQRDQIRRELAATRRVAKEPKAKPKPNIIMHYRQRILDAYKAFNSGDFGPVATSQLRSALIRLQLPRVTEQAIDQLIVRAHASAPNDHPQTPGSTPSSRPSSSSVTSTSATSGFIYQTQLVRALDEIEMSTKSNRFLDQSWINQFDSQVERAIREYELL</sequence>
<feature type="compositionally biased region" description="Polar residues" evidence="10">
    <location>
        <begin position="463"/>
        <end position="494"/>
    </location>
</feature>
<keyword evidence="6" id="KW-0175">Coiled coil</keyword>
<dbReference type="PROSITE" id="PS00018">
    <property type="entry name" value="EF_HAND_1"/>
    <property type="match status" value="2"/>
</dbReference>
<dbReference type="PANTHER" id="PTHR31363">
    <property type="entry name" value="TRAF3-INTERACTING PROTEIN 1"/>
    <property type="match status" value="1"/>
</dbReference>
<comment type="caution">
    <text evidence="12">The sequence shown here is derived from an EMBL/GenBank/DDBJ whole genome shotgun (WGS) entry which is preliminary data.</text>
</comment>
<keyword evidence="4" id="KW-0970">Cilium biogenesis/degradation</keyword>
<dbReference type="GO" id="GO:0036064">
    <property type="term" value="C:ciliary basal body"/>
    <property type="evidence" value="ECO:0007669"/>
    <property type="project" value="TreeGrafter"/>
</dbReference>
<keyword evidence="13" id="KW-1185">Reference proteome</keyword>
<evidence type="ECO:0000256" key="1">
    <source>
        <dbReference type="ARBA" id="ARBA00004120"/>
    </source>
</evidence>
<dbReference type="Gene3D" id="1.10.418.50">
    <property type="entry name" value="Microtubule-binding protein MIP-T3"/>
    <property type="match status" value="1"/>
</dbReference>
<evidence type="ECO:0000259" key="11">
    <source>
        <dbReference type="PROSITE" id="PS50222"/>
    </source>
</evidence>
<keyword evidence="5" id="KW-0106">Calcium</keyword>
<dbReference type="Proteomes" id="UP001146120">
    <property type="component" value="Unassembled WGS sequence"/>
</dbReference>
<gene>
    <name evidence="12" type="ORF">N0F65_001270</name>
</gene>
<dbReference type="SMART" id="SM00054">
    <property type="entry name" value="EFh"/>
    <property type="match status" value="2"/>
</dbReference>
<organism evidence="12 13">
    <name type="scientific">Lagenidium giganteum</name>
    <dbReference type="NCBI Taxonomy" id="4803"/>
    <lineage>
        <taxon>Eukaryota</taxon>
        <taxon>Sar</taxon>
        <taxon>Stramenopiles</taxon>
        <taxon>Oomycota</taxon>
        <taxon>Peronosporomycetes</taxon>
        <taxon>Pythiales</taxon>
        <taxon>Pythiaceae</taxon>
    </lineage>
</organism>
<dbReference type="EMBL" id="DAKRPA010000147">
    <property type="protein sequence ID" value="DAZ97086.1"/>
    <property type="molecule type" value="Genomic_DNA"/>
</dbReference>
<dbReference type="PANTHER" id="PTHR31363:SF0">
    <property type="entry name" value="TRAF3-INTERACTING PROTEIN 1"/>
    <property type="match status" value="1"/>
</dbReference>
<evidence type="ECO:0000256" key="8">
    <source>
        <dbReference type="ARBA" id="ARBA00023273"/>
    </source>
</evidence>
<accession>A0AAV2YUN2</accession>
<feature type="region of interest" description="Disordered" evidence="10">
    <location>
        <begin position="705"/>
        <end position="733"/>
    </location>
</feature>
<dbReference type="CDD" id="cd00051">
    <property type="entry name" value="EFh"/>
    <property type="match status" value="1"/>
</dbReference>
<evidence type="ECO:0000256" key="4">
    <source>
        <dbReference type="ARBA" id="ARBA00022794"/>
    </source>
</evidence>
<feature type="domain" description="EF-hand" evidence="11">
    <location>
        <begin position="587"/>
        <end position="622"/>
    </location>
</feature>
<feature type="compositionally biased region" description="Low complexity" evidence="10">
    <location>
        <begin position="712"/>
        <end position="733"/>
    </location>
</feature>
<dbReference type="GO" id="GO:0042073">
    <property type="term" value="P:intraciliary transport"/>
    <property type="evidence" value="ECO:0007669"/>
    <property type="project" value="TreeGrafter"/>
</dbReference>